<evidence type="ECO:0000313" key="4">
    <source>
        <dbReference type="Proteomes" id="UP000015101"/>
    </source>
</evidence>
<name>T1F0B6_HELRO</name>
<evidence type="ECO:0000256" key="1">
    <source>
        <dbReference type="SAM" id="Coils"/>
    </source>
</evidence>
<keyword evidence="4" id="KW-1185">Reference proteome</keyword>
<dbReference type="RefSeq" id="XP_009012346.1">
    <property type="nucleotide sequence ID" value="XM_009014098.1"/>
</dbReference>
<dbReference type="EMBL" id="AMQM01002920">
    <property type="status" value="NOT_ANNOTATED_CDS"/>
    <property type="molecule type" value="Genomic_DNA"/>
</dbReference>
<dbReference type="Proteomes" id="UP000015101">
    <property type="component" value="Unassembled WGS sequence"/>
</dbReference>
<accession>T1F0B6</accession>
<organism evidence="3 4">
    <name type="scientific">Helobdella robusta</name>
    <name type="common">Californian leech</name>
    <dbReference type="NCBI Taxonomy" id="6412"/>
    <lineage>
        <taxon>Eukaryota</taxon>
        <taxon>Metazoa</taxon>
        <taxon>Spiralia</taxon>
        <taxon>Lophotrochozoa</taxon>
        <taxon>Annelida</taxon>
        <taxon>Clitellata</taxon>
        <taxon>Hirudinea</taxon>
        <taxon>Rhynchobdellida</taxon>
        <taxon>Glossiphoniidae</taxon>
        <taxon>Helobdella</taxon>
    </lineage>
</organism>
<protein>
    <submittedName>
        <fullName evidence="2 3">Uncharacterized protein</fullName>
    </submittedName>
</protein>
<reference evidence="4" key="1">
    <citation type="submission" date="2012-12" db="EMBL/GenBank/DDBJ databases">
        <authorList>
            <person name="Hellsten U."/>
            <person name="Grimwood J."/>
            <person name="Chapman J.A."/>
            <person name="Shapiro H."/>
            <person name="Aerts A."/>
            <person name="Otillar R.P."/>
            <person name="Terry A.Y."/>
            <person name="Boore J.L."/>
            <person name="Simakov O."/>
            <person name="Marletaz F."/>
            <person name="Cho S.-J."/>
            <person name="Edsinger-Gonzales E."/>
            <person name="Havlak P."/>
            <person name="Kuo D.-H."/>
            <person name="Larsson T."/>
            <person name="Lv J."/>
            <person name="Arendt D."/>
            <person name="Savage R."/>
            <person name="Osoegawa K."/>
            <person name="de Jong P."/>
            <person name="Lindberg D.R."/>
            <person name="Seaver E.C."/>
            <person name="Weisblat D.A."/>
            <person name="Putnam N.H."/>
            <person name="Grigoriev I.V."/>
            <person name="Rokhsar D.S."/>
        </authorList>
    </citation>
    <scope>NUCLEOTIDE SEQUENCE</scope>
</reference>
<reference evidence="3" key="3">
    <citation type="submission" date="2015-06" db="UniProtKB">
        <authorList>
            <consortium name="EnsemblMetazoa"/>
        </authorList>
    </citation>
    <scope>IDENTIFICATION</scope>
</reference>
<dbReference type="CTD" id="20202266"/>
<dbReference type="KEGG" id="hro:HELRODRAFT_168215"/>
<dbReference type="HOGENOM" id="CLU_1654021_0_0_1"/>
<gene>
    <name evidence="3" type="primary">20202266</name>
    <name evidence="2" type="ORF">HELRODRAFT_168215</name>
</gene>
<dbReference type="EnsemblMetazoa" id="HelroT168215">
    <property type="protein sequence ID" value="HelroP168215"/>
    <property type="gene ID" value="HelroG168215"/>
</dbReference>
<proteinExistence type="predicted"/>
<evidence type="ECO:0000313" key="2">
    <source>
        <dbReference type="EMBL" id="ESO09253.1"/>
    </source>
</evidence>
<reference evidence="2 4" key="2">
    <citation type="journal article" date="2013" name="Nature">
        <title>Insights into bilaterian evolution from three spiralian genomes.</title>
        <authorList>
            <person name="Simakov O."/>
            <person name="Marletaz F."/>
            <person name="Cho S.J."/>
            <person name="Edsinger-Gonzales E."/>
            <person name="Havlak P."/>
            <person name="Hellsten U."/>
            <person name="Kuo D.H."/>
            <person name="Larsson T."/>
            <person name="Lv J."/>
            <person name="Arendt D."/>
            <person name="Savage R."/>
            <person name="Osoegawa K."/>
            <person name="de Jong P."/>
            <person name="Grimwood J."/>
            <person name="Chapman J.A."/>
            <person name="Shapiro H."/>
            <person name="Aerts A."/>
            <person name="Otillar R.P."/>
            <person name="Terry A.Y."/>
            <person name="Boore J.L."/>
            <person name="Grigoriev I.V."/>
            <person name="Lindberg D.R."/>
            <person name="Seaver E.C."/>
            <person name="Weisblat D.A."/>
            <person name="Putnam N.H."/>
            <person name="Rokhsar D.S."/>
        </authorList>
    </citation>
    <scope>NUCLEOTIDE SEQUENCE</scope>
</reference>
<keyword evidence="1" id="KW-0175">Coiled coil</keyword>
<sequence length="160" mass="18457">MPWMETGDQQQFISLNYTPSNKYEVSELRAKISENIMQKLKSIMLELSWSKNVAKEYEENKNQLRQAEVLVEETSGKLDFMTDSVVKQKEEIMLLKEACRKVKTELHKERRLNESIKINKSKKSVDIGNRIGSSRCSNKSVSNATKNKLTIKVLSNTIDN</sequence>
<dbReference type="AlphaFoldDB" id="T1F0B6"/>
<dbReference type="InParanoid" id="T1F0B6"/>
<feature type="coiled-coil region" evidence="1">
    <location>
        <begin position="50"/>
        <end position="105"/>
    </location>
</feature>
<dbReference type="EMBL" id="KB095959">
    <property type="protein sequence ID" value="ESO09253.1"/>
    <property type="molecule type" value="Genomic_DNA"/>
</dbReference>
<dbReference type="GeneID" id="20202266"/>
<evidence type="ECO:0000313" key="3">
    <source>
        <dbReference type="EnsemblMetazoa" id="HelroP168215"/>
    </source>
</evidence>